<dbReference type="Proteomes" id="UP000398217">
    <property type="component" value="Unassembled WGS sequence"/>
</dbReference>
<reference evidence="2" key="1">
    <citation type="journal article" date="2020" name="Int. J. Syst. Evol. Microbiol.">
        <title>Capnocytophaga felis sp. nov. isolated from the feline oral cavity.</title>
        <authorList>
            <person name="Suzuki M."/>
            <person name="Umeda K."/>
            <person name="Kimura M."/>
            <person name="Imaoka K."/>
            <person name="Morikawa S."/>
            <person name="Maeda K."/>
        </authorList>
    </citation>
    <scope>NUCLEOTIDE SEQUENCE [LARGE SCALE GENOMIC DNA]</scope>
    <source>
        <strain evidence="2">KC07070</strain>
    </source>
</reference>
<accession>A0A5M4BAA2</accession>
<evidence type="ECO:0000313" key="2">
    <source>
        <dbReference type="Proteomes" id="UP000398217"/>
    </source>
</evidence>
<dbReference type="RefSeq" id="WP_155285162.1">
    <property type="nucleotide sequence ID" value="NZ_BLBD01000011.1"/>
</dbReference>
<proteinExistence type="predicted"/>
<comment type="caution">
    <text evidence="1">The sequence shown here is derived from an EMBL/GenBank/DDBJ whole genome shotgun (WGS) entry which is preliminary data.</text>
</comment>
<evidence type="ECO:0000313" key="1">
    <source>
        <dbReference type="EMBL" id="GET46531.1"/>
    </source>
</evidence>
<sequence length="135" mass="15948">MEVVHTAEGIKTNNLNKKKIWDDIKETQPLYDVKSLIYKSFEIRRNENQRIWVHGNATEHLRELELNIMKNTPKTPEAKRLATELILTYFHESLKEATKNGIKYDEIIKIGRWEFKFSPPRNKNLLPALIHAQPK</sequence>
<protein>
    <submittedName>
        <fullName evidence="1">Uncharacterized protein</fullName>
    </submittedName>
</protein>
<name>A0A5M4BAA2_9FLAO</name>
<dbReference type="AlphaFoldDB" id="A0A5M4BAA2"/>
<dbReference type="EMBL" id="BLBC01000012">
    <property type="protein sequence ID" value="GET46531.1"/>
    <property type="molecule type" value="Genomic_DNA"/>
</dbReference>
<organism evidence="1 2">
    <name type="scientific">Capnocytophaga felis</name>
    <dbReference type="NCBI Taxonomy" id="2267611"/>
    <lineage>
        <taxon>Bacteria</taxon>
        <taxon>Pseudomonadati</taxon>
        <taxon>Bacteroidota</taxon>
        <taxon>Flavobacteriia</taxon>
        <taxon>Flavobacteriales</taxon>
        <taxon>Flavobacteriaceae</taxon>
        <taxon>Capnocytophaga</taxon>
    </lineage>
</organism>
<gene>
    <name evidence="1" type="ORF">RCZ01_18330</name>
</gene>
<dbReference type="OrthoDB" id="2590837at2"/>
<keyword evidence="2" id="KW-1185">Reference proteome</keyword>